<gene>
    <name evidence="1" type="ORF">EAE97_005705</name>
</gene>
<sequence>MDIMWRIKIVKVYDYGGFEDHHKKWEDFRVAIGPETILYTISMMSSEFLKDADTYQPFVDLIYFEAACKPRYWTIPKCVILFTHLDEFMTNLESRKLNRNDFKEYFWLIGGGHKDIWEVKSIVKDKVQEVASEQGRDVIVLFENSLDSKGETTDTVLNIMFQNSWNNELILAPYCL</sequence>
<proteinExistence type="predicted"/>
<name>A0A9P5IP17_9HELO</name>
<dbReference type="EMBL" id="RCSW01000010">
    <property type="protein sequence ID" value="KAF7943634.1"/>
    <property type="molecule type" value="Genomic_DNA"/>
</dbReference>
<dbReference type="RefSeq" id="XP_038732693.1">
    <property type="nucleotide sequence ID" value="XM_038876217.1"/>
</dbReference>
<organism evidence="1 2">
    <name type="scientific">Botrytis byssoidea</name>
    <dbReference type="NCBI Taxonomy" id="139641"/>
    <lineage>
        <taxon>Eukaryota</taxon>
        <taxon>Fungi</taxon>
        <taxon>Dikarya</taxon>
        <taxon>Ascomycota</taxon>
        <taxon>Pezizomycotina</taxon>
        <taxon>Leotiomycetes</taxon>
        <taxon>Helotiales</taxon>
        <taxon>Sclerotiniaceae</taxon>
        <taxon>Botrytis</taxon>
    </lineage>
</organism>
<evidence type="ECO:0000313" key="2">
    <source>
        <dbReference type="Proteomes" id="UP000710849"/>
    </source>
</evidence>
<keyword evidence="2" id="KW-1185">Reference proteome</keyword>
<dbReference type="AlphaFoldDB" id="A0A9P5IP17"/>
<dbReference type="InterPro" id="IPR027417">
    <property type="entry name" value="P-loop_NTPase"/>
</dbReference>
<dbReference type="GeneID" id="62149294"/>
<evidence type="ECO:0000313" key="1">
    <source>
        <dbReference type="EMBL" id="KAF7943634.1"/>
    </source>
</evidence>
<reference evidence="1 2" key="1">
    <citation type="journal article" date="2020" name="Genome Biol. Evol.">
        <title>Comparative genomics of Sclerotiniaceae.</title>
        <authorList>
            <person name="Valero Jimenez C.A."/>
            <person name="Steentjes M."/>
            <person name="Scholten O.E."/>
            <person name="Van Kan J.A.L."/>
        </authorList>
    </citation>
    <scope>NUCLEOTIDE SEQUENCE [LARGE SCALE GENOMIC DNA]</scope>
    <source>
        <strain evidence="1 2">MUCL 94</strain>
    </source>
</reference>
<accession>A0A9P5IP17</accession>
<dbReference type="Proteomes" id="UP000710849">
    <property type="component" value="Unassembled WGS sequence"/>
</dbReference>
<dbReference type="Gene3D" id="3.40.50.300">
    <property type="entry name" value="P-loop containing nucleotide triphosphate hydrolases"/>
    <property type="match status" value="1"/>
</dbReference>
<protein>
    <submittedName>
        <fullName evidence="1">Uncharacterized protein</fullName>
    </submittedName>
</protein>
<comment type="caution">
    <text evidence="1">The sequence shown here is derived from an EMBL/GenBank/DDBJ whole genome shotgun (WGS) entry which is preliminary data.</text>
</comment>